<evidence type="ECO:0000256" key="5">
    <source>
        <dbReference type="ARBA" id="ARBA00023242"/>
    </source>
</evidence>
<dbReference type="PANTHER" id="PTHR12434:SF6">
    <property type="entry name" value="MEDIATOR OF RNA POLYMERASE II TRANSCRIPTION SUBUNIT 22"/>
    <property type="match status" value="1"/>
</dbReference>
<dbReference type="GO" id="GO:0003712">
    <property type="term" value="F:transcription coregulator activity"/>
    <property type="evidence" value="ECO:0007669"/>
    <property type="project" value="InterPro"/>
</dbReference>
<dbReference type="STRING" id="1442369.A0A0D2ID83"/>
<gene>
    <name evidence="7" type="ORF">Z518_07347</name>
</gene>
<comment type="subcellular location">
    <subcellularLocation>
        <location evidence="1">Nucleus</location>
    </subcellularLocation>
</comment>
<keyword evidence="4" id="KW-0804">Transcription</keyword>
<dbReference type="InterPro" id="IPR009332">
    <property type="entry name" value="Med22"/>
</dbReference>
<dbReference type="VEuPathDB" id="FungiDB:Z518_07347"/>
<protein>
    <submittedName>
        <fullName evidence="7">Uncharacterized protein</fullName>
    </submittedName>
</protein>
<dbReference type="AlphaFoldDB" id="A0A0D2ID83"/>
<evidence type="ECO:0000256" key="2">
    <source>
        <dbReference type="ARBA" id="ARBA00005942"/>
    </source>
</evidence>
<dbReference type="GO" id="GO:0016592">
    <property type="term" value="C:mediator complex"/>
    <property type="evidence" value="ECO:0007669"/>
    <property type="project" value="InterPro"/>
</dbReference>
<comment type="similarity">
    <text evidence="2">Belongs to the Mediator complex subunit 22 family.</text>
</comment>
<evidence type="ECO:0000256" key="3">
    <source>
        <dbReference type="ARBA" id="ARBA00023015"/>
    </source>
</evidence>
<dbReference type="RefSeq" id="XP_013270930.1">
    <property type="nucleotide sequence ID" value="XM_013415476.1"/>
</dbReference>
<keyword evidence="3" id="KW-0805">Transcription regulation</keyword>
<dbReference type="GeneID" id="25295418"/>
<dbReference type="OrthoDB" id="203279at2759"/>
<evidence type="ECO:0000256" key="6">
    <source>
        <dbReference type="SAM" id="MobiDB-lite"/>
    </source>
</evidence>
<dbReference type="PANTHER" id="PTHR12434">
    <property type="entry name" value="MEDIATOR OF RNA POLYMERASE II TRANSCRIPTION SUBUNIT 22"/>
    <property type="match status" value="1"/>
</dbReference>
<dbReference type="EMBL" id="KN847479">
    <property type="protein sequence ID" value="KIX03794.1"/>
    <property type="molecule type" value="Genomic_DNA"/>
</dbReference>
<organism evidence="7 8">
    <name type="scientific">Rhinocladiella mackenziei CBS 650.93</name>
    <dbReference type="NCBI Taxonomy" id="1442369"/>
    <lineage>
        <taxon>Eukaryota</taxon>
        <taxon>Fungi</taxon>
        <taxon>Dikarya</taxon>
        <taxon>Ascomycota</taxon>
        <taxon>Pezizomycotina</taxon>
        <taxon>Eurotiomycetes</taxon>
        <taxon>Chaetothyriomycetidae</taxon>
        <taxon>Chaetothyriales</taxon>
        <taxon>Herpotrichiellaceae</taxon>
        <taxon>Rhinocladiella</taxon>
    </lineage>
</organism>
<dbReference type="Pfam" id="PF06179">
    <property type="entry name" value="Med22"/>
    <property type="match status" value="1"/>
</dbReference>
<dbReference type="Proteomes" id="UP000053617">
    <property type="component" value="Unassembled WGS sequence"/>
</dbReference>
<evidence type="ECO:0000256" key="4">
    <source>
        <dbReference type="ARBA" id="ARBA00023163"/>
    </source>
</evidence>
<accession>A0A0D2ID83</accession>
<sequence>MEGVVQGHEQTTGYEARREFRHQPKPEREEESKSRTMDKNILRHKLQAIHERLSEGFQSLNLKLDDVLQTRQQAPLPRTSSAQEQSIVPLEAGDAAFKQPDAIIRRLQVQLKDREQQLEQQKLLSGNLGNQLAGNKLELARLRKMMIRAGHKEDAPMDDDVAERFLAIRNDIFQLVRNHFSQLAKDRSGLPQGASADLLELIIQAEVADILYQYFFSPQALLFGFGDEEDNNILKKIEEAALRQRCNPVKVIEWRTSTIRIIKSLNLASEDNYPARVARQNWDRVQSSMRHLSTSAESHRDCRDFEGVCCKAYELALWLRGAKVEYEWGQDPGGVASIADKPDESRISALSTTLIKRLENIFAVALDETDTQTAASTSDDAPAPASLTETSVQQFQLDVESTAVVRAAEEIMMLTRTMKEIWLFGGLDTLAQDHEKDQDSKNEAARQKMDENVRVVEEGFKRFLDKYETMLDMNGKD</sequence>
<keyword evidence="5" id="KW-0539">Nucleus</keyword>
<feature type="region of interest" description="Disordered" evidence="6">
    <location>
        <begin position="1"/>
        <end position="37"/>
    </location>
</feature>
<evidence type="ECO:0000313" key="8">
    <source>
        <dbReference type="Proteomes" id="UP000053617"/>
    </source>
</evidence>
<reference evidence="7 8" key="1">
    <citation type="submission" date="2015-01" db="EMBL/GenBank/DDBJ databases">
        <title>The Genome Sequence of Rhinocladiella mackenzie CBS 650.93.</title>
        <authorList>
            <consortium name="The Broad Institute Genomics Platform"/>
            <person name="Cuomo C."/>
            <person name="de Hoog S."/>
            <person name="Gorbushina A."/>
            <person name="Stielow B."/>
            <person name="Teixiera M."/>
            <person name="Abouelleil A."/>
            <person name="Chapman S.B."/>
            <person name="Priest M."/>
            <person name="Young S.K."/>
            <person name="Wortman J."/>
            <person name="Nusbaum C."/>
            <person name="Birren B."/>
        </authorList>
    </citation>
    <scope>NUCLEOTIDE SEQUENCE [LARGE SCALE GENOMIC DNA]</scope>
    <source>
        <strain evidence="7 8">CBS 650.93</strain>
    </source>
</reference>
<dbReference type="Gene3D" id="6.10.280.160">
    <property type="entry name" value="Mediator of RNA polymerase II transcription subunit 22"/>
    <property type="match status" value="1"/>
</dbReference>
<evidence type="ECO:0000313" key="7">
    <source>
        <dbReference type="EMBL" id="KIX03794.1"/>
    </source>
</evidence>
<name>A0A0D2ID83_9EURO</name>
<keyword evidence="8" id="KW-1185">Reference proteome</keyword>
<feature type="compositionally biased region" description="Basic and acidic residues" evidence="6">
    <location>
        <begin position="15"/>
        <end position="37"/>
    </location>
</feature>
<dbReference type="HOGENOM" id="CLU_572578_0_0_1"/>
<evidence type="ECO:0000256" key="1">
    <source>
        <dbReference type="ARBA" id="ARBA00004123"/>
    </source>
</evidence>
<proteinExistence type="inferred from homology"/>
<dbReference type="GO" id="GO:0006357">
    <property type="term" value="P:regulation of transcription by RNA polymerase II"/>
    <property type="evidence" value="ECO:0007669"/>
    <property type="project" value="InterPro"/>
</dbReference>